<evidence type="ECO:0000259" key="2">
    <source>
        <dbReference type="SMART" id="SM00642"/>
    </source>
</evidence>
<dbReference type="InterPro" id="IPR045857">
    <property type="entry name" value="O16G_dom_2"/>
</dbReference>
<dbReference type="InterPro" id="IPR006047">
    <property type="entry name" value="GH13_cat_dom"/>
</dbReference>
<comment type="similarity">
    <text evidence="1">Belongs to the glycosyl hydrolase 13 family.</text>
</comment>
<dbReference type="SUPFAM" id="SSF51445">
    <property type="entry name" value="(Trans)glycosidases"/>
    <property type="match status" value="1"/>
</dbReference>
<feature type="domain" description="Glycosyl hydrolase family 13 catalytic" evidence="2">
    <location>
        <begin position="20"/>
        <end position="409"/>
    </location>
</feature>
<reference evidence="4" key="1">
    <citation type="journal article" date="2019" name="Int. J. Syst. Evol. Microbiol.">
        <title>The Global Catalogue of Microorganisms (GCM) 10K type strain sequencing project: providing services to taxonomists for standard genome sequencing and annotation.</title>
        <authorList>
            <consortium name="The Broad Institute Genomics Platform"/>
            <consortium name="The Broad Institute Genome Sequencing Center for Infectious Disease"/>
            <person name="Wu L."/>
            <person name="Ma J."/>
        </authorList>
    </citation>
    <scope>NUCLEOTIDE SEQUENCE [LARGE SCALE GENOMIC DNA]</scope>
    <source>
        <strain evidence="4">JCM 3106</strain>
    </source>
</reference>
<keyword evidence="3" id="KW-0378">Hydrolase</keyword>
<dbReference type="PANTHER" id="PTHR10357">
    <property type="entry name" value="ALPHA-AMYLASE FAMILY MEMBER"/>
    <property type="match status" value="1"/>
</dbReference>
<dbReference type="EMBL" id="BAAAWD010000007">
    <property type="protein sequence ID" value="GAA3004665.1"/>
    <property type="molecule type" value="Genomic_DNA"/>
</dbReference>
<dbReference type="GO" id="GO:0016787">
    <property type="term" value="F:hydrolase activity"/>
    <property type="evidence" value="ECO:0007669"/>
    <property type="project" value="UniProtKB-KW"/>
</dbReference>
<dbReference type="CDD" id="cd11332">
    <property type="entry name" value="AmyAc_OligoGlu_TS"/>
    <property type="match status" value="1"/>
</dbReference>
<dbReference type="Proteomes" id="UP001499930">
    <property type="component" value="Unassembled WGS sequence"/>
</dbReference>
<dbReference type="SMART" id="SM00642">
    <property type="entry name" value="Aamy"/>
    <property type="match status" value="1"/>
</dbReference>
<dbReference type="InterPro" id="IPR017853">
    <property type="entry name" value="GH"/>
</dbReference>
<evidence type="ECO:0000256" key="1">
    <source>
        <dbReference type="ARBA" id="ARBA00008061"/>
    </source>
</evidence>
<keyword evidence="4" id="KW-1185">Reference proteome</keyword>
<accession>A0ABP6KGX8</accession>
<organism evidence="3 4">
    <name type="scientific">Streptosporangium longisporum</name>
    <dbReference type="NCBI Taxonomy" id="46187"/>
    <lineage>
        <taxon>Bacteria</taxon>
        <taxon>Bacillati</taxon>
        <taxon>Actinomycetota</taxon>
        <taxon>Actinomycetes</taxon>
        <taxon>Streptosporangiales</taxon>
        <taxon>Streptosporangiaceae</taxon>
        <taxon>Streptosporangium</taxon>
    </lineage>
</organism>
<proteinExistence type="inferred from homology"/>
<name>A0ABP6KGX8_9ACTN</name>
<comment type="caution">
    <text evidence="3">The sequence shown here is derived from an EMBL/GenBank/DDBJ whole genome shotgun (WGS) entry which is preliminary data.</text>
</comment>
<dbReference type="Gene3D" id="3.20.20.80">
    <property type="entry name" value="Glycosidases"/>
    <property type="match status" value="1"/>
</dbReference>
<evidence type="ECO:0000313" key="4">
    <source>
        <dbReference type="Proteomes" id="UP001499930"/>
    </source>
</evidence>
<dbReference type="Gene3D" id="3.90.400.10">
    <property type="entry name" value="Oligo-1,6-glucosidase, Domain 2"/>
    <property type="match status" value="1"/>
</dbReference>
<gene>
    <name evidence="3" type="ORF">GCM10017559_27890</name>
</gene>
<dbReference type="PANTHER" id="PTHR10357:SF179">
    <property type="entry name" value="NEUTRAL AND BASIC AMINO ACID TRANSPORT PROTEIN RBAT"/>
    <property type="match status" value="1"/>
</dbReference>
<evidence type="ECO:0000313" key="3">
    <source>
        <dbReference type="EMBL" id="GAA3004665.1"/>
    </source>
</evidence>
<sequence length="534" mass="58475">MADRPPSARDPWWRTAAIYQIYLRSFADGDGDGVGDLAGLRDRLPYLAELGADALWITPWYPSPMVDGGYDVADHRDIDPVFGTLAEAGSLIEEAHALGVRIIVDIVPNHCSDRHSWFQEALAAGPGSPARERFWFHAGDEPPNDWPAAFGGRAWTRVPDGEWYLHLYAPEQPDLNWNHPDVHADFERTLRFWLDRGVDGFRIDVAPALVKAEGLPDLAGYPGHVPWKDQEAVHEIYRAWRAVADSYPGERIFVGEIWLPDQARIARYLRPDELHTAFNFAMLTCAWDAGDLREVIDTTLAEHAKVGAPPTWVLSNHDVPRLVTRYGRADTTFGPHYFSDVHGSPADLELGTRRARAAALLSTALPGGVYVYQGEELGLPGVEDLPAEVLRDPTWVRSGHTVKGRDGSRVPLPWSGPEPPFGFGTGEPWLPQPAGWAARTVEAQTGDPDSTLALYRAALRARRAVTGDLTWLDAGDAGGAAPDVLAFSRDAGFTCVINLSGEAVPLPPYESVVLASGPLEGGLLPPDTGVWLIR</sequence>
<dbReference type="Pfam" id="PF00128">
    <property type="entry name" value="Alpha-amylase"/>
    <property type="match status" value="1"/>
</dbReference>
<protein>
    <submittedName>
        <fullName evidence="3">Glycoside hydrolase family 13 protein</fullName>
    </submittedName>
</protein>